<evidence type="ECO:0000256" key="2">
    <source>
        <dbReference type="SAM" id="Phobius"/>
    </source>
</evidence>
<evidence type="ECO:0000313" key="4">
    <source>
        <dbReference type="Proteomes" id="UP001201701"/>
    </source>
</evidence>
<organism evidence="3 4">
    <name type="scientific">Mesorhizobium retamae</name>
    <dbReference type="NCBI Taxonomy" id="2912854"/>
    <lineage>
        <taxon>Bacteria</taxon>
        <taxon>Pseudomonadati</taxon>
        <taxon>Pseudomonadota</taxon>
        <taxon>Alphaproteobacteria</taxon>
        <taxon>Hyphomicrobiales</taxon>
        <taxon>Phyllobacteriaceae</taxon>
        <taxon>Mesorhizobium</taxon>
    </lineage>
</organism>
<keyword evidence="4" id="KW-1185">Reference proteome</keyword>
<name>A0ABS9Q8J0_9HYPH</name>
<gene>
    <name evidence="3" type="ORF">L4923_01735</name>
</gene>
<evidence type="ECO:0000256" key="1">
    <source>
        <dbReference type="SAM" id="MobiDB-lite"/>
    </source>
</evidence>
<comment type="caution">
    <text evidence="3">The sequence shown here is derived from an EMBL/GenBank/DDBJ whole genome shotgun (WGS) entry which is preliminary data.</text>
</comment>
<feature type="transmembrane region" description="Helical" evidence="2">
    <location>
        <begin position="29"/>
        <end position="50"/>
    </location>
</feature>
<proteinExistence type="predicted"/>
<keyword evidence="2" id="KW-1133">Transmembrane helix</keyword>
<evidence type="ECO:0000313" key="3">
    <source>
        <dbReference type="EMBL" id="MCG7503734.1"/>
    </source>
</evidence>
<reference evidence="3 4" key="1">
    <citation type="submission" date="2022-02" db="EMBL/GenBank/DDBJ databases">
        <title>Draft genome sequence of Mezorhizobium retamae strain IRAMC:0171 isolated from Retama raetam nodules.</title>
        <authorList>
            <person name="Bengaied R."/>
            <person name="Sbissi I."/>
            <person name="Huber K."/>
            <person name="Ghodbane F."/>
            <person name="Nouioui I."/>
            <person name="Tarhouni M."/>
            <person name="Gtari M."/>
        </authorList>
    </citation>
    <scope>NUCLEOTIDE SEQUENCE [LARGE SCALE GENOMIC DNA]</scope>
    <source>
        <strain evidence="3 4">IRAMC:0171</strain>
    </source>
</reference>
<dbReference type="Proteomes" id="UP001201701">
    <property type="component" value="Unassembled WGS sequence"/>
</dbReference>
<evidence type="ECO:0008006" key="5">
    <source>
        <dbReference type="Google" id="ProtNLM"/>
    </source>
</evidence>
<sequence length="51" mass="5335">MANFQAPVGTTRSGDRRISVSPSGNTGVLLPYAVFAVSFLFASAFIFGIVP</sequence>
<dbReference type="EMBL" id="JAKREW010000001">
    <property type="protein sequence ID" value="MCG7503734.1"/>
    <property type="molecule type" value="Genomic_DNA"/>
</dbReference>
<keyword evidence="2" id="KW-0472">Membrane</keyword>
<accession>A0ABS9Q8J0</accession>
<dbReference type="RefSeq" id="WP_239361630.1">
    <property type="nucleotide sequence ID" value="NZ_JAKREW010000001.1"/>
</dbReference>
<feature type="region of interest" description="Disordered" evidence="1">
    <location>
        <begin position="1"/>
        <end position="22"/>
    </location>
</feature>
<keyword evidence="2" id="KW-0812">Transmembrane</keyword>
<protein>
    <recommendedName>
        <fullName evidence="5">ABC transporter permease</fullName>
    </recommendedName>
</protein>